<feature type="transmembrane region" description="Helical" evidence="15">
    <location>
        <begin position="471"/>
        <end position="493"/>
    </location>
</feature>
<dbReference type="AlphaFoldDB" id="A0A4X1UT84"/>
<keyword evidence="4" id="KW-1003">Cell membrane</keyword>
<evidence type="ECO:0000256" key="4">
    <source>
        <dbReference type="ARBA" id="ARBA00022475"/>
    </source>
</evidence>
<keyword evidence="10" id="KW-0325">Glycoprotein</keyword>
<dbReference type="GO" id="GO:0001614">
    <property type="term" value="F:purinergic nucleotide receptor activity"/>
    <property type="evidence" value="ECO:0007669"/>
    <property type="project" value="InterPro"/>
</dbReference>
<dbReference type="InterPro" id="IPR053792">
    <property type="entry name" value="P2X_RECEPTOR_CS"/>
</dbReference>
<dbReference type="GO" id="GO:0033198">
    <property type="term" value="P:response to ATP"/>
    <property type="evidence" value="ECO:0007669"/>
    <property type="project" value="InterPro"/>
</dbReference>
<dbReference type="GO" id="GO:0005524">
    <property type="term" value="F:ATP binding"/>
    <property type="evidence" value="ECO:0007669"/>
    <property type="project" value="InterPro"/>
</dbReference>
<keyword evidence="9" id="KW-1015">Disulfide bond</keyword>
<dbReference type="PANTHER" id="PTHR10125:SF4">
    <property type="entry name" value="P2X PURINOCEPTOR 2"/>
    <property type="match status" value="1"/>
</dbReference>
<evidence type="ECO:0000256" key="11">
    <source>
        <dbReference type="ARBA" id="ARBA00023286"/>
    </source>
</evidence>
<dbReference type="InterPro" id="IPR059116">
    <property type="entry name" value="P2X_receptor"/>
</dbReference>
<dbReference type="PANTHER" id="PTHR10125">
    <property type="entry name" value="P2X PURINOCEPTOR"/>
    <property type="match status" value="1"/>
</dbReference>
<proteinExistence type="inferred from homology"/>
<evidence type="ECO:0000313" key="16">
    <source>
        <dbReference type="Ensembl" id="ENSSSCP00070031846.1"/>
    </source>
</evidence>
<feature type="compositionally biased region" description="Pro residues" evidence="14">
    <location>
        <begin position="78"/>
        <end position="92"/>
    </location>
</feature>
<dbReference type="PRINTS" id="PR01309">
    <property type="entry name" value="P2X2RECEPTOR"/>
</dbReference>
<comment type="catalytic activity">
    <reaction evidence="13">
        <text>Ca(2+)(in) = Ca(2+)(out)</text>
        <dbReference type="Rhea" id="RHEA:29671"/>
        <dbReference type="ChEBI" id="CHEBI:29108"/>
    </reaction>
</comment>
<feature type="region of interest" description="Disordered" evidence="14">
    <location>
        <begin position="557"/>
        <end position="590"/>
    </location>
</feature>
<evidence type="ECO:0000256" key="15">
    <source>
        <dbReference type="SAM" id="Phobius"/>
    </source>
</evidence>
<dbReference type="PRINTS" id="PR01307">
    <property type="entry name" value="P2XRECEPTOR"/>
</dbReference>
<evidence type="ECO:0000256" key="3">
    <source>
        <dbReference type="ARBA" id="ARBA00022448"/>
    </source>
</evidence>
<feature type="compositionally biased region" description="Low complexity" evidence="14">
    <location>
        <begin position="1"/>
        <end position="14"/>
    </location>
</feature>
<keyword evidence="11" id="KW-1071">Ligand-gated ion channel</keyword>
<dbReference type="PROSITE" id="PS01212">
    <property type="entry name" value="P2X_RECEPTOR"/>
    <property type="match status" value="1"/>
</dbReference>
<keyword evidence="6 15" id="KW-1133">Transmembrane helix</keyword>
<evidence type="ECO:0000256" key="13">
    <source>
        <dbReference type="ARBA" id="ARBA00036634"/>
    </source>
</evidence>
<organism evidence="16 17">
    <name type="scientific">Sus scrofa</name>
    <name type="common">Pig</name>
    <dbReference type="NCBI Taxonomy" id="9823"/>
    <lineage>
        <taxon>Eukaryota</taxon>
        <taxon>Metazoa</taxon>
        <taxon>Chordata</taxon>
        <taxon>Craniata</taxon>
        <taxon>Vertebrata</taxon>
        <taxon>Euteleostomi</taxon>
        <taxon>Mammalia</taxon>
        <taxon>Eutheria</taxon>
        <taxon>Laurasiatheria</taxon>
        <taxon>Artiodactyla</taxon>
        <taxon>Suina</taxon>
        <taxon>Suidae</taxon>
        <taxon>Sus</taxon>
    </lineage>
</organism>
<evidence type="ECO:0000256" key="9">
    <source>
        <dbReference type="ARBA" id="ARBA00023157"/>
    </source>
</evidence>
<sequence>ASSPGRRGSGQSPRLLEPAWGESCREEASARLGIHLVTPARCAERLCQAPSCPGPTWFGAGRGGAREATPRRRAHRSPPSPRPQPSGPVPRPKPLELRGHGGRRAQVPRGSRGGRGPAPGSRLLVRLLGLRDTQGDRGEEPAPGHRVPHRAVAHSALLRVVRVHRAEELPGQRDRPGKLRHHQGQRSHLVRAQSVGRGGVRETPRGGQRVQHHHQDRGHLLPDPRNLRGEYEGQKCHLRLGRGLRGWAAGYARKRSVCASWGQGWGGAPRLLSVSLPAGLRTGRCVPYYHGPSKTCEVSGWCPVEDGASVSQFLGKMAPNFTILIKNSIHYPKFQFSKGNIENRKDGYLRHCTFHEVSDLYCPIFKLGYIVEQAGENFTELAHTGGVIGVIINWDCDLDLSASMCNPKYSFRRLDPKHIPASSGYNFRFAKYYRINGSSTRTLIKAYGIRIDVIVHGQAGKFSLIPTIINLATALTSIGVGSFLCDWILLTFMNKNKVYSHKKFDKVCTPRHSSGSWPVILALVLGQAPPPPGPCSTLPGLAGQLWGEGQSQVLAVPPPRPCPTSAPSEQMVDAPGGGAGPGLCASEPSQQDCTLTDARGLAQL</sequence>
<comment type="subcellular location">
    <subcellularLocation>
        <location evidence="1">Cell membrane</location>
        <topology evidence="1">Multi-pass membrane protein</topology>
    </subcellularLocation>
</comment>
<reference evidence="16 17" key="1">
    <citation type="submission" date="2017-08" db="EMBL/GenBank/DDBJ databases">
        <title>USMARCv1.0.</title>
        <authorList>
            <person name="Hannum G.I."/>
            <person name="Koren S."/>
            <person name="Schroeder S.G."/>
            <person name="Chin S.C."/>
            <person name="Nonneman D.J."/>
            <person name="Becker S.A."/>
            <person name="Rosen B.D."/>
            <person name="Bickhart D.M."/>
            <person name="Putnam N.H."/>
            <person name="Green R.E."/>
            <person name="Tuggle C.K."/>
            <person name="Liu H."/>
            <person name="Rohrer G.A."/>
            <person name="Warr A."/>
            <person name="Hall R."/>
            <person name="Kim K."/>
            <person name="Hume D.A."/>
            <person name="Talbot R."/>
            <person name="Chow W."/>
            <person name="Howe K."/>
            <person name="Schwartz A.S."/>
            <person name="Watson M."/>
            <person name="Archibald A.L."/>
            <person name="Phillippy A.M."/>
            <person name="Smith T.P.L."/>
        </authorList>
    </citation>
    <scope>NUCLEOTIDE SEQUENCE [LARGE SCALE GENOMIC DNA]</scope>
</reference>
<reference evidence="16" key="2">
    <citation type="submission" date="2025-08" db="UniProtKB">
        <authorList>
            <consortium name="Ensembl"/>
        </authorList>
    </citation>
    <scope>IDENTIFICATION</scope>
</reference>
<evidence type="ECO:0000256" key="7">
    <source>
        <dbReference type="ARBA" id="ARBA00023065"/>
    </source>
</evidence>
<protein>
    <submittedName>
        <fullName evidence="16">Uncharacterized protein</fullName>
    </submittedName>
</protein>
<dbReference type="InterPro" id="IPR027309">
    <property type="entry name" value="P2X_extracellular_dom_sf"/>
</dbReference>
<name>A0A4X1UT84_PIG</name>
<dbReference type="InterPro" id="IPR003045">
    <property type="entry name" value="P2X2_purnocptor"/>
</dbReference>
<dbReference type="GO" id="GO:0004931">
    <property type="term" value="F:extracellularly ATP-gated monoatomic cation channel activity"/>
    <property type="evidence" value="ECO:0007669"/>
    <property type="project" value="InterPro"/>
</dbReference>
<dbReference type="InterPro" id="IPR001429">
    <property type="entry name" value="P2X_purnocptor"/>
</dbReference>
<dbReference type="GO" id="GO:0098794">
    <property type="term" value="C:postsynapse"/>
    <property type="evidence" value="ECO:0007669"/>
    <property type="project" value="GOC"/>
</dbReference>
<dbReference type="Proteomes" id="UP000314985">
    <property type="component" value="Chromosome 14"/>
</dbReference>
<dbReference type="NCBIfam" id="TIGR00863">
    <property type="entry name" value="P2X"/>
    <property type="match status" value="1"/>
</dbReference>
<evidence type="ECO:0000256" key="8">
    <source>
        <dbReference type="ARBA" id="ARBA00023136"/>
    </source>
</evidence>
<evidence type="ECO:0000256" key="5">
    <source>
        <dbReference type="ARBA" id="ARBA00022692"/>
    </source>
</evidence>
<dbReference type="Ensembl" id="ENSSSCT00070038064.1">
    <property type="protein sequence ID" value="ENSSSCP00070031846.1"/>
    <property type="gene ID" value="ENSSSCG00070019263.1"/>
</dbReference>
<feature type="compositionally biased region" description="Basic and acidic residues" evidence="14">
    <location>
        <begin position="217"/>
        <end position="226"/>
    </location>
</feature>
<feature type="region of interest" description="Disordered" evidence="14">
    <location>
        <begin position="1"/>
        <end position="21"/>
    </location>
</feature>
<keyword evidence="7" id="KW-0406">Ion transport</keyword>
<dbReference type="FunFam" id="2.60.490.10:FF:000003">
    <property type="entry name" value="P2X purinoceptor"/>
    <property type="match status" value="1"/>
</dbReference>
<evidence type="ECO:0000256" key="14">
    <source>
        <dbReference type="SAM" id="MobiDB-lite"/>
    </source>
</evidence>
<keyword evidence="3" id="KW-0813">Transport</keyword>
<evidence type="ECO:0000256" key="6">
    <source>
        <dbReference type="ARBA" id="ARBA00022989"/>
    </source>
</evidence>
<keyword evidence="5 15" id="KW-0812">Transmembrane</keyword>
<dbReference type="GO" id="GO:0005886">
    <property type="term" value="C:plasma membrane"/>
    <property type="evidence" value="ECO:0007669"/>
    <property type="project" value="UniProtKB-SubCell"/>
</dbReference>
<evidence type="ECO:0000256" key="1">
    <source>
        <dbReference type="ARBA" id="ARBA00004651"/>
    </source>
</evidence>
<evidence type="ECO:0000256" key="10">
    <source>
        <dbReference type="ARBA" id="ARBA00023180"/>
    </source>
</evidence>
<comment type="similarity">
    <text evidence="2">Belongs to the P2X receptor family.</text>
</comment>
<dbReference type="Gene3D" id="1.10.287.940">
    <property type="entry name" value="atp-gated p2x4 ion channel"/>
    <property type="match status" value="1"/>
</dbReference>
<evidence type="ECO:0000256" key="2">
    <source>
        <dbReference type="ARBA" id="ARBA00009848"/>
    </source>
</evidence>
<keyword evidence="12" id="KW-0407">Ion channel</keyword>
<feature type="compositionally biased region" description="Basic residues" evidence="14">
    <location>
        <begin position="178"/>
        <end position="189"/>
    </location>
</feature>
<feature type="region of interest" description="Disordered" evidence="14">
    <location>
        <begin position="171"/>
        <end position="226"/>
    </location>
</feature>
<dbReference type="Pfam" id="PF00864">
    <property type="entry name" value="P2X_receptor"/>
    <property type="match status" value="1"/>
</dbReference>
<evidence type="ECO:0000313" key="17">
    <source>
        <dbReference type="Proteomes" id="UP000314985"/>
    </source>
</evidence>
<feature type="region of interest" description="Disordered" evidence="14">
    <location>
        <begin position="53"/>
        <end position="121"/>
    </location>
</feature>
<accession>A0A4X1UT84</accession>
<keyword evidence="8 15" id="KW-0472">Membrane</keyword>
<evidence type="ECO:0000256" key="12">
    <source>
        <dbReference type="ARBA" id="ARBA00023303"/>
    </source>
</evidence>
<dbReference type="Gene3D" id="2.60.490.10">
    <property type="entry name" value="atp-gated p2x4 ion channel domain"/>
    <property type="match status" value="1"/>
</dbReference>